<dbReference type="AlphaFoldDB" id="E3NJE6"/>
<name>E3NJE6_CAERE</name>
<dbReference type="OMA" id="ITPTIAC"/>
<keyword evidence="1" id="KW-1133">Transmembrane helix</keyword>
<evidence type="ECO:0000313" key="3">
    <source>
        <dbReference type="Proteomes" id="UP000008281"/>
    </source>
</evidence>
<keyword evidence="1" id="KW-0472">Membrane</keyword>
<dbReference type="SUPFAM" id="SSF81321">
    <property type="entry name" value="Family A G protein-coupled receptor-like"/>
    <property type="match status" value="1"/>
</dbReference>
<accession>E3NJE6</accession>
<dbReference type="Pfam" id="PF10319">
    <property type="entry name" value="7TM_GPCR_Srj"/>
    <property type="match status" value="1"/>
</dbReference>
<proteinExistence type="predicted"/>
<dbReference type="Proteomes" id="UP000008281">
    <property type="component" value="Unassembled WGS sequence"/>
</dbReference>
<keyword evidence="3" id="KW-1185">Reference proteome</keyword>
<gene>
    <name evidence="2" type="primary">Cre-srj-21</name>
    <name evidence="2" type="ORF">CRE_04381</name>
</gene>
<dbReference type="PANTHER" id="PTHR45907:SF19">
    <property type="entry name" value="SERPENTINE RECEPTOR, CLASS J"/>
    <property type="match status" value="1"/>
</dbReference>
<dbReference type="HOGENOM" id="CLU_036335_0_0_1"/>
<feature type="transmembrane region" description="Helical" evidence="1">
    <location>
        <begin position="36"/>
        <end position="55"/>
    </location>
</feature>
<evidence type="ECO:0000313" key="2">
    <source>
        <dbReference type="EMBL" id="EFP00621.1"/>
    </source>
</evidence>
<dbReference type="eggNOG" id="ENOG502TFIU">
    <property type="taxonomic scope" value="Eukaryota"/>
</dbReference>
<feature type="transmembrane region" description="Helical" evidence="1">
    <location>
        <begin position="195"/>
        <end position="218"/>
    </location>
</feature>
<organism evidence="3">
    <name type="scientific">Caenorhabditis remanei</name>
    <name type="common">Caenorhabditis vulgaris</name>
    <dbReference type="NCBI Taxonomy" id="31234"/>
    <lineage>
        <taxon>Eukaryota</taxon>
        <taxon>Metazoa</taxon>
        <taxon>Ecdysozoa</taxon>
        <taxon>Nematoda</taxon>
        <taxon>Chromadorea</taxon>
        <taxon>Rhabditida</taxon>
        <taxon>Rhabditina</taxon>
        <taxon>Rhabditomorpha</taxon>
        <taxon>Rhabditoidea</taxon>
        <taxon>Rhabditidae</taxon>
        <taxon>Peloderinae</taxon>
        <taxon>Caenorhabditis</taxon>
    </lineage>
</organism>
<dbReference type="OrthoDB" id="5850447at2759"/>
<feature type="transmembrane region" description="Helical" evidence="1">
    <location>
        <begin position="230"/>
        <end position="254"/>
    </location>
</feature>
<dbReference type="InterPro" id="IPR019423">
    <property type="entry name" value="7TM_GPCR_serpentine_rcpt_Srj"/>
</dbReference>
<reference evidence="2" key="1">
    <citation type="submission" date="2007-07" db="EMBL/GenBank/DDBJ databases">
        <title>PCAP assembly of the Caenorhabditis remanei genome.</title>
        <authorList>
            <consortium name="The Caenorhabditis remanei Sequencing Consortium"/>
            <person name="Wilson R.K."/>
        </authorList>
    </citation>
    <scope>NUCLEOTIDE SEQUENCE [LARGE SCALE GENOMIC DNA]</scope>
    <source>
        <strain evidence="2">PB4641</strain>
    </source>
</reference>
<keyword evidence="1" id="KW-0812">Transmembrane</keyword>
<protein>
    <submittedName>
        <fullName evidence="2">CRE-SRJ-21 protein</fullName>
    </submittedName>
</protein>
<dbReference type="EMBL" id="DS268738">
    <property type="protein sequence ID" value="EFP00621.1"/>
    <property type="molecule type" value="Genomic_DNA"/>
</dbReference>
<dbReference type="PANTHER" id="PTHR45907">
    <property type="entry name" value="SERPENTINE RECEPTOR, CLASS J"/>
    <property type="match status" value="1"/>
</dbReference>
<evidence type="ECO:0000256" key="1">
    <source>
        <dbReference type="SAM" id="Phobius"/>
    </source>
</evidence>
<dbReference type="STRING" id="31234.E3NJE6"/>
<feature type="transmembrane region" description="Helical" evidence="1">
    <location>
        <begin position="149"/>
        <end position="174"/>
    </location>
</feature>
<sequence length="285" mass="32767">MSCSLCDIFVPVGIFNYRYAFTIFVVDGIFGTPSDFGRYLLSFRCSYITGTYAILHSHFVYRYMTLVNQTKLNRYFLPHGLICSIIYCFVHMSFWTFVAGYLSRTDREKRLMYVREAFMNYYGQDPLGMNIIIAQYSETDDEYFVKSTWIAIGVLSVVSSASLSMIIYFGYLIIAELKRKSGFMSVNTKKLQTQLIKALVIQTITPTIACFSPCFFSWYQPVFGIDGGKWLQHSSSIVMSLFPVFDPLSTILILPSLRRQFKTTILQFVTKETTAQSNLRTTACF</sequence>
<feature type="transmembrane region" description="Helical" evidence="1">
    <location>
        <begin position="76"/>
        <end position="102"/>
    </location>
</feature>
<dbReference type="InParanoid" id="E3NJE6"/>